<evidence type="ECO:0000313" key="5">
    <source>
        <dbReference type="Proteomes" id="UP000030901"/>
    </source>
</evidence>
<accession>A0A0A7S404</accession>
<gene>
    <name evidence="4" type="ORF">FPB0191_00134</name>
</gene>
<dbReference type="AlphaFoldDB" id="A0A0A7S404"/>
<feature type="domain" description="Fe-S metabolism associated" evidence="3">
    <location>
        <begin position="13"/>
        <end position="131"/>
    </location>
</feature>
<dbReference type="Proteomes" id="UP000030901">
    <property type="component" value="Chromosome"/>
</dbReference>
<protein>
    <submittedName>
        <fullName evidence="4">Cysteine desulfurase, sulfur acceptor subunit CsdE</fullName>
    </submittedName>
</protein>
<sequence length="136" mass="15609">MTLLSIEQLFTLFSSLNTWQDRYRQIIQLAKTMPTYPEHARITENQIQGCENSVWLTFDKNPQDQFYFYGDSEGRIVKGLMAIILILANGKSASEIAETDFLAVLKDLKIINELSESRQSGVKNIIDKIKELVLHN</sequence>
<organism evidence="4 5">
    <name type="scientific">Frischella perrara</name>
    <dbReference type="NCBI Taxonomy" id="1267021"/>
    <lineage>
        <taxon>Bacteria</taxon>
        <taxon>Pseudomonadati</taxon>
        <taxon>Pseudomonadota</taxon>
        <taxon>Gammaproteobacteria</taxon>
        <taxon>Orbales</taxon>
        <taxon>Orbaceae</taxon>
        <taxon>Frischella</taxon>
    </lineage>
</organism>
<dbReference type="PANTHER" id="PTHR43597">
    <property type="entry name" value="SULFUR ACCEPTOR PROTEIN CSDE"/>
    <property type="match status" value="1"/>
</dbReference>
<name>A0A0A7S404_FRIPE</name>
<dbReference type="PANTHER" id="PTHR43597:SF5">
    <property type="entry name" value="SUFE-LIKE PROTEIN 2, CHLOROPLASTIC"/>
    <property type="match status" value="1"/>
</dbReference>
<dbReference type="Pfam" id="PF02657">
    <property type="entry name" value="SufE"/>
    <property type="match status" value="1"/>
</dbReference>
<evidence type="ECO:0000313" key="4">
    <source>
        <dbReference type="EMBL" id="AJA43991.1"/>
    </source>
</evidence>
<dbReference type="STRING" id="1267021.FPB0191_00134"/>
<dbReference type="Gene3D" id="3.90.1010.10">
    <property type="match status" value="1"/>
</dbReference>
<keyword evidence="5" id="KW-1185">Reference proteome</keyword>
<dbReference type="NCBIfam" id="TIGR03391">
    <property type="entry name" value="FeS_syn_CsdE"/>
    <property type="match status" value="1"/>
</dbReference>
<dbReference type="OrthoDB" id="9799320at2"/>
<dbReference type="InterPro" id="IPR003808">
    <property type="entry name" value="Fe-S_metab-assoc_dom"/>
</dbReference>
<dbReference type="SUPFAM" id="SSF82649">
    <property type="entry name" value="SufE/NifU"/>
    <property type="match status" value="1"/>
</dbReference>
<reference evidence="4 5" key="1">
    <citation type="journal article" date="2014" name="Appl. Environ. Microbiol.">
        <title>Gut symbionts from distinct hosts exhibit genotoxic activity via divergent colibactin biosynthetic pathways.</title>
        <authorList>
            <person name="Engel P."/>
            <person name="Vizcaino M.I."/>
            <person name="Crawford J.M."/>
        </authorList>
    </citation>
    <scope>NUCLEOTIDE SEQUENCE [LARGE SCALE GENOMIC DNA]</scope>
    <source>
        <strain evidence="4 5">PEB0191</strain>
    </source>
</reference>
<proteinExistence type="inferred from homology"/>
<dbReference type="KEGG" id="fpp:FPB0191_00134"/>
<evidence type="ECO:0000256" key="1">
    <source>
        <dbReference type="ARBA" id="ARBA00010282"/>
    </source>
</evidence>
<evidence type="ECO:0000259" key="3">
    <source>
        <dbReference type="Pfam" id="PF02657"/>
    </source>
</evidence>
<dbReference type="RefSeq" id="WP_039103281.1">
    <property type="nucleotide sequence ID" value="NZ_CAMKYU010000011.1"/>
</dbReference>
<dbReference type="HOGENOM" id="CLU_124502_1_0_6"/>
<comment type="similarity">
    <text evidence="1">Belongs to the SufE family.</text>
</comment>
<feature type="active site" description="Cysteine persulfide intermediate" evidence="2">
    <location>
        <position position="50"/>
    </location>
</feature>
<dbReference type="EMBL" id="CP009056">
    <property type="protein sequence ID" value="AJA43991.1"/>
    <property type="molecule type" value="Genomic_DNA"/>
</dbReference>
<evidence type="ECO:0000256" key="2">
    <source>
        <dbReference type="PIRSR" id="PIRSR617763-1"/>
    </source>
</evidence>
<dbReference type="InterPro" id="IPR017763">
    <property type="entry name" value="Cysteine_desulfurase_CsdE"/>
</dbReference>